<reference evidence="7 8" key="1">
    <citation type="submission" date="2018-06" db="EMBL/GenBank/DDBJ databases">
        <title>Genomic Encyclopedia of Archaeal and Bacterial Type Strains, Phase II (KMG-II): from individual species to whole genera.</title>
        <authorList>
            <person name="Goeker M."/>
        </authorList>
    </citation>
    <scope>NUCLEOTIDE SEQUENCE [LARGE SCALE GENOMIC DNA]</scope>
    <source>
        <strain evidence="7 8">ATCC BAA-1881</strain>
    </source>
</reference>
<protein>
    <submittedName>
        <fullName evidence="7">Energy-coupling factor transporter transmembrane protein EcfT</fullName>
    </submittedName>
</protein>
<keyword evidence="3 6" id="KW-0812">Transmembrane</keyword>
<evidence type="ECO:0000256" key="3">
    <source>
        <dbReference type="ARBA" id="ARBA00022692"/>
    </source>
</evidence>
<name>A0A326U5P0_THEHA</name>
<keyword evidence="4 6" id="KW-1133">Transmembrane helix</keyword>
<dbReference type="EMBL" id="QKUF01000013">
    <property type="protein sequence ID" value="PZW27083.1"/>
    <property type="molecule type" value="Genomic_DNA"/>
</dbReference>
<evidence type="ECO:0000313" key="7">
    <source>
        <dbReference type="EMBL" id="PZW27083.1"/>
    </source>
</evidence>
<evidence type="ECO:0000256" key="5">
    <source>
        <dbReference type="ARBA" id="ARBA00023136"/>
    </source>
</evidence>
<evidence type="ECO:0000256" key="1">
    <source>
        <dbReference type="ARBA" id="ARBA00004141"/>
    </source>
</evidence>
<evidence type="ECO:0000256" key="6">
    <source>
        <dbReference type="SAM" id="Phobius"/>
    </source>
</evidence>
<dbReference type="AlphaFoldDB" id="A0A326U5P0"/>
<keyword evidence="5 6" id="KW-0472">Membrane</keyword>
<proteinExistence type="predicted"/>
<comment type="subcellular location">
    <subcellularLocation>
        <location evidence="1">Membrane</location>
        <topology evidence="1">Multi-pass membrane protein</topology>
    </subcellularLocation>
</comment>
<keyword evidence="2" id="KW-1003">Cell membrane</keyword>
<gene>
    <name evidence="7" type="ORF">EI42_03646</name>
</gene>
<dbReference type="PANTHER" id="PTHR34857">
    <property type="entry name" value="SLL0384 PROTEIN"/>
    <property type="match status" value="1"/>
</dbReference>
<dbReference type="RefSeq" id="WP_170142725.1">
    <property type="nucleotide sequence ID" value="NZ_BIFX01000002.1"/>
</dbReference>
<sequence length="282" mass="31700">MLDLAYQNKETIVHHLDPRVRMLAWFIISIVLITWNDPLFLLLLLIITLGYGRVAAIPVRQSLRLLLPTLPFVLLILITNVLLWRPASPEKAHLLFSIIPQGGPLPAIPFYWETAVFSIGVILRIMVLMINVFILMKTVSPSEIALVITRLGIPPEIGMTLSMTISYIPAMIDQVTAVIEAQQSRAWRIQTANPISRMMAYMPIIMPIFFRSLHSTEAMAAAMLSRGFGYNTRGRTELNPIRFSRLDWLVTLVLVLFLATSIILGILGITQFTTTLRLLGIA</sequence>
<evidence type="ECO:0000256" key="4">
    <source>
        <dbReference type="ARBA" id="ARBA00022989"/>
    </source>
</evidence>
<feature type="transmembrane region" description="Helical" evidence="6">
    <location>
        <begin position="63"/>
        <end position="84"/>
    </location>
</feature>
<keyword evidence="8" id="KW-1185">Reference proteome</keyword>
<dbReference type="CDD" id="cd16914">
    <property type="entry name" value="EcfT"/>
    <property type="match status" value="1"/>
</dbReference>
<feature type="transmembrane region" description="Helical" evidence="6">
    <location>
        <begin position="248"/>
        <end position="269"/>
    </location>
</feature>
<evidence type="ECO:0000256" key="2">
    <source>
        <dbReference type="ARBA" id="ARBA00022475"/>
    </source>
</evidence>
<dbReference type="Proteomes" id="UP000248806">
    <property type="component" value="Unassembled WGS sequence"/>
</dbReference>
<feature type="transmembrane region" description="Helical" evidence="6">
    <location>
        <begin position="115"/>
        <end position="136"/>
    </location>
</feature>
<dbReference type="InterPro" id="IPR051611">
    <property type="entry name" value="ECF_transporter_component"/>
</dbReference>
<evidence type="ECO:0000313" key="8">
    <source>
        <dbReference type="Proteomes" id="UP000248806"/>
    </source>
</evidence>
<dbReference type="InterPro" id="IPR003339">
    <property type="entry name" value="ABC/ECF_trnsptr_transmembrane"/>
</dbReference>
<accession>A0A326U5P0</accession>
<feature type="transmembrane region" description="Helical" evidence="6">
    <location>
        <begin position="23"/>
        <end position="51"/>
    </location>
</feature>
<dbReference type="Pfam" id="PF02361">
    <property type="entry name" value="CbiQ"/>
    <property type="match status" value="1"/>
</dbReference>
<comment type="caution">
    <text evidence="7">The sequence shown here is derived from an EMBL/GenBank/DDBJ whole genome shotgun (WGS) entry which is preliminary data.</text>
</comment>
<dbReference type="GO" id="GO:0005886">
    <property type="term" value="C:plasma membrane"/>
    <property type="evidence" value="ECO:0007669"/>
    <property type="project" value="UniProtKB-ARBA"/>
</dbReference>
<dbReference type="PANTHER" id="PTHR34857:SF2">
    <property type="entry name" value="SLL0384 PROTEIN"/>
    <property type="match status" value="1"/>
</dbReference>
<organism evidence="7 8">
    <name type="scientific">Thermosporothrix hazakensis</name>
    <dbReference type="NCBI Taxonomy" id="644383"/>
    <lineage>
        <taxon>Bacteria</taxon>
        <taxon>Bacillati</taxon>
        <taxon>Chloroflexota</taxon>
        <taxon>Ktedonobacteria</taxon>
        <taxon>Ktedonobacterales</taxon>
        <taxon>Thermosporotrichaceae</taxon>
        <taxon>Thermosporothrix</taxon>
    </lineage>
</organism>